<accession>A0A8J5IC35</accession>
<dbReference type="AlphaFoldDB" id="A0A8J5IC35"/>
<reference evidence="1" key="1">
    <citation type="submission" date="2021-01" db="EMBL/GenBank/DDBJ databases">
        <title>Phytophthora aleatoria, a newly-described species from Pinus radiata is distinct from Phytophthora cactorum isolates based on comparative genomics.</title>
        <authorList>
            <person name="Mcdougal R."/>
            <person name="Panda P."/>
            <person name="Williams N."/>
            <person name="Studholme D.J."/>
        </authorList>
    </citation>
    <scope>NUCLEOTIDE SEQUENCE</scope>
    <source>
        <strain evidence="1">NZFS 4037</strain>
    </source>
</reference>
<sequence>MHQPALTTASARLTPFDILVALSFEGNASGDLYLDDGETISNPSATILNFTASEGIFKSTVSQNDYADAHMSLVNKVIVLGVSSLPFRVSLGCISKYDSNTQRLEIDLTSTNQTIDTDFKIIWE</sequence>
<evidence type="ECO:0000313" key="1">
    <source>
        <dbReference type="EMBL" id="KAG6955251.1"/>
    </source>
</evidence>
<gene>
    <name evidence="1" type="ORF">JG688_00011958</name>
</gene>
<name>A0A8J5IC35_9STRA</name>
<comment type="caution">
    <text evidence="1">The sequence shown here is derived from an EMBL/GenBank/DDBJ whole genome shotgun (WGS) entry which is preliminary data.</text>
</comment>
<dbReference type="EMBL" id="JAENGY010000881">
    <property type="protein sequence ID" value="KAG6955251.1"/>
    <property type="molecule type" value="Genomic_DNA"/>
</dbReference>
<protein>
    <submittedName>
        <fullName evidence="1">Uncharacterized protein</fullName>
    </submittedName>
</protein>
<keyword evidence="2" id="KW-1185">Reference proteome</keyword>
<dbReference type="Proteomes" id="UP000709295">
    <property type="component" value="Unassembled WGS sequence"/>
</dbReference>
<organism evidence="1 2">
    <name type="scientific">Phytophthora aleatoria</name>
    <dbReference type="NCBI Taxonomy" id="2496075"/>
    <lineage>
        <taxon>Eukaryota</taxon>
        <taxon>Sar</taxon>
        <taxon>Stramenopiles</taxon>
        <taxon>Oomycota</taxon>
        <taxon>Peronosporomycetes</taxon>
        <taxon>Peronosporales</taxon>
        <taxon>Peronosporaceae</taxon>
        <taxon>Phytophthora</taxon>
    </lineage>
</organism>
<evidence type="ECO:0000313" key="2">
    <source>
        <dbReference type="Proteomes" id="UP000709295"/>
    </source>
</evidence>
<proteinExistence type="predicted"/>